<dbReference type="PANTHER" id="PTHR46494:SF1">
    <property type="entry name" value="CORA FAMILY METAL ION TRANSPORTER (EUROFUNG)"/>
    <property type="match status" value="1"/>
</dbReference>
<keyword evidence="9 12" id="KW-0472">Membrane</keyword>
<evidence type="ECO:0000256" key="1">
    <source>
        <dbReference type="ARBA" id="ARBA00004651"/>
    </source>
</evidence>
<protein>
    <submittedName>
        <fullName evidence="13">Magnesium and cobalt transport protein CorA</fullName>
    </submittedName>
</protein>
<comment type="caution">
    <text evidence="13">The sequence shown here is derived from an EMBL/GenBank/DDBJ whole genome shotgun (WGS) entry which is preliminary data.</text>
</comment>
<comment type="similarity">
    <text evidence="2">Belongs to the CorA metal ion transporter (MIT) (TC 1.A.35) family.</text>
</comment>
<comment type="catalytic activity">
    <reaction evidence="10">
        <text>Mg(2+)(in) = Mg(2+)(out)</text>
        <dbReference type="Rhea" id="RHEA:29827"/>
        <dbReference type="ChEBI" id="CHEBI:18420"/>
    </reaction>
</comment>
<keyword evidence="7 12" id="KW-1133">Transmembrane helix</keyword>
<dbReference type="Gene3D" id="1.20.58.340">
    <property type="entry name" value="Magnesium transport protein CorA, transmembrane region"/>
    <property type="match status" value="2"/>
</dbReference>
<dbReference type="SUPFAM" id="SSF143865">
    <property type="entry name" value="CorA soluble domain-like"/>
    <property type="match status" value="1"/>
</dbReference>
<evidence type="ECO:0000256" key="8">
    <source>
        <dbReference type="ARBA" id="ARBA00023065"/>
    </source>
</evidence>
<keyword evidence="5 12" id="KW-0812">Transmembrane</keyword>
<evidence type="ECO:0000256" key="12">
    <source>
        <dbReference type="SAM" id="Phobius"/>
    </source>
</evidence>
<dbReference type="GO" id="GO:0005886">
    <property type="term" value="C:plasma membrane"/>
    <property type="evidence" value="ECO:0007669"/>
    <property type="project" value="UniProtKB-SubCell"/>
</dbReference>
<evidence type="ECO:0000256" key="5">
    <source>
        <dbReference type="ARBA" id="ARBA00022692"/>
    </source>
</evidence>
<dbReference type="GO" id="GO:0015087">
    <property type="term" value="F:cobalt ion transmembrane transporter activity"/>
    <property type="evidence" value="ECO:0007669"/>
    <property type="project" value="TreeGrafter"/>
</dbReference>
<evidence type="ECO:0000256" key="9">
    <source>
        <dbReference type="ARBA" id="ARBA00023136"/>
    </source>
</evidence>
<proteinExistence type="inferred from homology"/>
<dbReference type="FunFam" id="1.20.58.340:FF:000004">
    <property type="entry name" value="Magnesium transport protein CorA"/>
    <property type="match status" value="1"/>
</dbReference>
<feature type="transmembrane region" description="Helical" evidence="12">
    <location>
        <begin position="263"/>
        <end position="282"/>
    </location>
</feature>
<dbReference type="RefSeq" id="WP_166698371.1">
    <property type="nucleotide sequence ID" value="NZ_JAAQTL010000001.1"/>
</dbReference>
<keyword evidence="4" id="KW-1003">Cell membrane</keyword>
<dbReference type="Pfam" id="PF01544">
    <property type="entry name" value="CorA"/>
    <property type="match status" value="1"/>
</dbReference>
<dbReference type="EMBL" id="JAAQTL010000001">
    <property type="protein sequence ID" value="NID14673.1"/>
    <property type="molecule type" value="Genomic_DNA"/>
</dbReference>
<keyword evidence="6" id="KW-0460">Magnesium</keyword>
<keyword evidence="14" id="KW-1185">Reference proteome</keyword>
<evidence type="ECO:0000256" key="2">
    <source>
        <dbReference type="ARBA" id="ARBA00009765"/>
    </source>
</evidence>
<dbReference type="InterPro" id="IPR002523">
    <property type="entry name" value="MgTranspt_CorA/ZnTranspt_ZntB"/>
</dbReference>
<dbReference type="AlphaFoldDB" id="A0A7X5TPD1"/>
<dbReference type="InterPro" id="IPR045861">
    <property type="entry name" value="CorA_cytoplasmic_dom"/>
</dbReference>
<dbReference type="Gene3D" id="3.30.460.20">
    <property type="entry name" value="CorA soluble domain-like"/>
    <property type="match status" value="1"/>
</dbReference>
<dbReference type="InterPro" id="IPR045863">
    <property type="entry name" value="CorA_TM1_TM2"/>
</dbReference>
<comment type="subcellular location">
    <subcellularLocation>
        <location evidence="1">Cell membrane</location>
        <topology evidence="1">Multi-pass membrane protein</topology>
    </subcellularLocation>
</comment>
<gene>
    <name evidence="13" type="ORF">HBF32_04235</name>
</gene>
<dbReference type="CDD" id="cd12830">
    <property type="entry name" value="MtCorA-like"/>
    <property type="match status" value="1"/>
</dbReference>
<evidence type="ECO:0000313" key="14">
    <source>
        <dbReference type="Proteomes" id="UP000518878"/>
    </source>
</evidence>
<evidence type="ECO:0000256" key="7">
    <source>
        <dbReference type="ARBA" id="ARBA00022989"/>
    </source>
</evidence>
<dbReference type="GO" id="GO:0000287">
    <property type="term" value="F:magnesium ion binding"/>
    <property type="evidence" value="ECO:0007669"/>
    <property type="project" value="TreeGrafter"/>
</dbReference>
<reference evidence="13 14" key="1">
    <citation type="journal article" date="2006" name="Int. J. Syst. Evol. Microbiol.">
        <title>Dyella yeojuensis sp. nov., isolated from greenhouse soil in Korea.</title>
        <authorList>
            <person name="Kim B.Y."/>
            <person name="Weon H.Y."/>
            <person name="Lee K.H."/>
            <person name="Seok S.J."/>
            <person name="Kwon S.W."/>
            <person name="Go S.J."/>
            <person name="Stackebrandt E."/>
        </authorList>
    </citation>
    <scope>NUCLEOTIDE SEQUENCE [LARGE SCALE GENOMIC DNA]</scope>
    <source>
        <strain evidence="13 14">DSM 17673</strain>
    </source>
</reference>
<accession>A0A7X5TPD1</accession>
<dbReference type="SUPFAM" id="SSF144083">
    <property type="entry name" value="Magnesium transport protein CorA, transmembrane region"/>
    <property type="match status" value="1"/>
</dbReference>
<evidence type="ECO:0000256" key="4">
    <source>
        <dbReference type="ARBA" id="ARBA00022475"/>
    </source>
</evidence>
<dbReference type="GO" id="GO:0015095">
    <property type="term" value="F:magnesium ion transmembrane transporter activity"/>
    <property type="evidence" value="ECO:0007669"/>
    <property type="project" value="TreeGrafter"/>
</dbReference>
<evidence type="ECO:0000256" key="3">
    <source>
        <dbReference type="ARBA" id="ARBA00022448"/>
    </source>
</evidence>
<evidence type="ECO:0000256" key="11">
    <source>
        <dbReference type="ARBA" id="ARBA00045497"/>
    </source>
</evidence>
<evidence type="ECO:0000313" key="13">
    <source>
        <dbReference type="EMBL" id="NID14673.1"/>
    </source>
</evidence>
<evidence type="ECO:0000256" key="10">
    <source>
        <dbReference type="ARBA" id="ARBA00034269"/>
    </source>
</evidence>
<evidence type="ECO:0000256" key="6">
    <source>
        <dbReference type="ARBA" id="ARBA00022842"/>
    </source>
</evidence>
<keyword evidence="8" id="KW-0406">Ion transport</keyword>
<dbReference type="Proteomes" id="UP000518878">
    <property type="component" value="Unassembled WGS sequence"/>
</dbReference>
<feature type="transmembrane region" description="Helical" evidence="12">
    <location>
        <begin position="294"/>
        <end position="312"/>
    </location>
</feature>
<name>A0A7X5TPD1_9GAMM</name>
<organism evidence="13 14">
    <name type="scientific">Luteibacter yeojuensis</name>
    <dbReference type="NCBI Taxonomy" id="345309"/>
    <lineage>
        <taxon>Bacteria</taxon>
        <taxon>Pseudomonadati</taxon>
        <taxon>Pseudomonadota</taxon>
        <taxon>Gammaproteobacteria</taxon>
        <taxon>Lysobacterales</taxon>
        <taxon>Rhodanobacteraceae</taxon>
        <taxon>Luteibacter</taxon>
    </lineage>
</organism>
<sequence>MSIVTAVFDGNDALSWMPWDGTTIRFKDDAFAWIDVIDARGEEIEALRQVFGLHDLALEDSMGNAQVAKVDLYADHVFILAKVAELGPEAIQYTDVGIFLISGRAITICRTETFFGHSLRQSVHSIARRDVDGPEYVVHGVLDLIVDRYFPVVQMITDEVLLIEKRLLDASLGRDEIARIFHLRREAIHFQHTITRMIEVCNKLATLSIPCVSSDARPYFRDVLDKLLRIEAMTTGLIDVIRTSLEASSLLEQQRQSAITRQLAAWAGILGVPTAIAGIYGMNFINMPETHTRWGYFAALGLMWSICALLYWRFRRLGWLQPLQRRNTRPLGNIP</sequence>
<dbReference type="PANTHER" id="PTHR46494">
    <property type="entry name" value="CORA FAMILY METAL ION TRANSPORTER (EUROFUNG)"/>
    <property type="match status" value="1"/>
</dbReference>
<dbReference type="GO" id="GO:0050897">
    <property type="term" value="F:cobalt ion binding"/>
    <property type="evidence" value="ECO:0007669"/>
    <property type="project" value="TreeGrafter"/>
</dbReference>
<keyword evidence="3" id="KW-0813">Transport</keyword>
<comment type="function">
    <text evidence="11">Mediates influx of magnesium ions. Alternates between open and closed states. Activated by low cytoplasmic Mg(2+) levels. Inactive when cytoplasmic Mg(2+) levels are high.</text>
</comment>